<comment type="caution">
    <text evidence="3">The sequence shown here is derived from an EMBL/GenBank/DDBJ whole genome shotgun (WGS) entry which is preliminary data.</text>
</comment>
<dbReference type="AlphaFoldDB" id="A0A8H3WGK0"/>
<dbReference type="Pfam" id="PF00646">
    <property type="entry name" value="F-box"/>
    <property type="match status" value="1"/>
</dbReference>
<dbReference type="InterPro" id="IPR001810">
    <property type="entry name" value="F-box_dom"/>
</dbReference>
<dbReference type="PROSITE" id="PS50181">
    <property type="entry name" value="FBOX"/>
    <property type="match status" value="1"/>
</dbReference>
<dbReference type="EMBL" id="WOWK01000029">
    <property type="protein sequence ID" value="KAF0326554.1"/>
    <property type="molecule type" value="Genomic_DNA"/>
</dbReference>
<dbReference type="OrthoDB" id="3692147at2759"/>
<protein>
    <recommendedName>
        <fullName evidence="2">F-box domain-containing protein</fullName>
    </recommendedName>
</protein>
<gene>
    <name evidence="3" type="ORF">GQ607_006172</name>
</gene>
<evidence type="ECO:0000256" key="1">
    <source>
        <dbReference type="SAM" id="MobiDB-lite"/>
    </source>
</evidence>
<evidence type="ECO:0000259" key="2">
    <source>
        <dbReference type="PROSITE" id="PS50181"/>
    </source>
</evidence>
<dbReference type="SUPFAM" id="SSF81383">
    <property type="entry name" value="F-box domain"/>
    <property type="match status" value="1"/>
</dbReference>
<dbReference type="Proteomes" id="UP000434172">
    <property type="component" value="Unassembled WGS sequence"/>
</dbReference>
<keyword evidence="4" id="KW-1185">Reference proteome</keyword>
<evidence type="ECO:0000313" key="4">
    <source>
        <dbReference type="Proteomes" id="UP000434172"/>
    </source>
</evidence>
<feature type="compositionally biased region" description="Acidic residues" evidence="1">
    <location>
        <begin position="47"/>
        <end position="65"/>
    </location>
</feature>
<name>A0A8H3WGK0_9PEZI</name>
<accession>A0A8H3WGK0</accession>
<reference evidence="3 4" key="1">
    <citation type="submission" date="2019-12" db="EMBL/GenBank/DDBJ databases">
        <title>A genome sequence resource for the geographically widespread anthracnose pathogen Colletotrichum asianum.</title>
        <authorList>
            <person name="Meng Y."/>
        </authorList>
    </citation>
    <scope>NUCLEOTIDE SEQUENCE [LARGE SCALE GENOMIC DNA]</scope>
    <source>
        <strain evidence="3 4">ICMP 18580</strain>
    </source>
</reference>
<proteinExistence type="predicted"/>
<sequence>MAHCLKGFLQRLFQFPNPENTVSFEESISLQENNPSEIDDARCDWTTTDEESGEASDEESDEESDDRSVNSDEGDAVQVGYADRPRDTNDRATMTSTSNKNDRTKSRNNLNALGWPKNARIDPWMAAVWQNAVRSPLCGLPDPILLNIMQRLDLTAICQLRRASREFLRLFSSHEFKKWRYKGSDYKFLWASPVQAPGSVDALKFGAPSAFCEPCYANRNLYDWKLSKARCQLYCSGCKQKHTASLFSAAERNKAALERICIGREGYIRLCEHKTFNWDDFVRASSEASKFPRDGGFLRFCEHVSHQPGLPPVEYDAFVSGQWVCSMKTVHMSFPRTPRAFRLNADKLRQRLAEDQAREPWLWYPEKGPRRLDPMGCFDPNLCLCLHYEGRGIFEPLLHPKAPKAPNWLTDCPRSPDGHENYKWAKNAKSYLQSEFRRCGKHKKCLILELTRCFSTTDDRGRPLTPSSPGWYLALDPASHNLTEDDEFKEVTWCEDQACRNYYRLRENANLGRA</sequence>
<feature type="domain" description="F-box" evidence="2">
    <location>
        <begin position="134"/>
        <end position="182"/>
    </location>
</feature>
<dbReference type="InterPro" id="IPR036047">
    <property type="entry name" value="F-box-like_dom_sf"/>
</dbReference>
<evidence type="ECO:0000313" key="3">
    <source>
        <dbReference type="EMBL" id="KAF0326554.1"/>
    </source>
</evidence>
<feature type="region of interest" description="Disordered" evidence="1">
    <location>
        <begin position="29"/>
        <end position="111"/>
    </location>
</feature>
<organism evidence="3 4">
    <name type="scientific">Colletotrichum asianum</name>
    <dbReference type="NCBI Taxonomy" id="702518"/>
    <lineage>
        <taxon>Eukaryota</taxon>
        <taxon>Fungi</taxon>
        <taxon>Dikarya</taxon>
        <taxon>Ascomycota</taxon>
        <taxon>Pezizomycotina</taxon>
        <taxon>Sordariomycetes</taxon>
        <taxon>Hypocreomycetidae</taxon>
        <taxon>Glomerellales</taxon>
        <taxon>Glomerellaceae</taxon>
        <taxon>Colletotrichum</taxon>
        <taxon>Colletotrichum gloeosporioides species complex</taxon>
    </lineage>
</organism>